<evidence type="ECO:0000313" key="3">
    <source>
        <dbReference type="Proteomes" id="UP000807353"/>
    </source>
</evidence>
<keyword evidence="3" id="KW-1185">Reference proteome</keyword>
<gene>
    <name evidence="2" type="ORF">BDZ94DRAFT_1266172</name>
</gene>
<sequence>MYINTRYLELPIPFHTTPPLAHGRGTTINICFGEYIPFIIGFFFFYLASAVPICVCVVVGIGILL</sequence>
<feature type="transmembrane region" description="Helical" evidence="1">
    <location>
        <begin position="35"/>
        <end position="64"/>
    </location>
</feature>
<dbReference type="EMBL" id="MU150299">
    <property type="protein sequence ID" value="KAF9460409.1"/>
    <property type="molecule type" value="Genomic_DNA"/>
</dbReference>
<dbReference type="Proteomes" id="UP000807353">
    <property type="component" value="Unassembled WGS sequence"/>
</dbReference>
<dbReference type="AlphaFoldDB" id="A0A9P5Y161"/>
<accession>A0A9P5Y161</accession>
<proteinExistence type="predicted"/>
<keyword evidence="1" id="KW-0472">Membrane</keyword>
<keyword evidence="1" id="KW-0812">Transmembrane</keyword>
<evidence type="ECO:0000256" key="1">
    <source>
        <dbReference type="SAM" id="Phobius"/>
    </source>
</evidence>
<comment type="caution">
    <text evidence="2">The sequence shown here is derived from an EMBL/GenBank/DDBJ whole genome shotgun (WGS) entry which is preliminary data.</text>
</comment>
<reference evidence="2" key="1">
    <citation type="submission" date="2020-11" db="EMBL/GenBank/DDBJ databases">
        <authorList>
            <consortium name="DOE Joint Genome Institute"/>
            <person name="Ahrendt S."/>
            <person name="Riley R."/>
            <person name="Andreopoulos W."/>
            <person name="Labutti K."/>
            <person name="Pangilinan J."/>
            <person name="Ruiz-Duenas F.J."/>
            <person name="Barrasa J.M."/>
            <person name="Sanchez-Garcia M."/>
            <person name="Camarero S."/>
            <person name="Miyauchi S."/>
            <person name="Serrano A."/>
            <person name="Linde D."/>
            <person name="Babiker R."/>
            <person name="Drula E."/>
            <person name="Ayuso-Fernandez I."/>
            <person name="Pacheco R."/>
            <person name="Padilla G."/>
            <person name="Ferreira P."/>
            <person name="Barriuso J."/>
            <person name="Kellner H."/>
            <person name="Castanera R."/>
            <person name="Alfaro M."/>
            <person name="Ramirez L."/>
            <person name="Pisabarro A.G."/>
            <person name="Kuo A."/>
            <person name="Tritt A."/>
            <person name="Lipzen A."/>
            <person name="He G."/>
            <person name="Yan M."/>
            <person name="Ng V."/>
            <person name="Cullen D."/>
            <person name="Martin F."/>
            <person name="Rosso M.-N."/>
            <person name="Henrissat B."/>
            <person name="Hibbett D."/>
            <person name="Martinez A.T."/>
            <person name="Grigoriev I.V."/>
        </authorList>
    </citation>
    <scope>NUCLEOTIDE SEQUENCE</scope>
    <source>
        <strain evidence="2">CBS 247.69</strain>
    </source>
</reference>
<protein>
    <submittedName>
        <fullName evidence="2">Uncharacterized protein</fullName>
    </submittedName>
</protein>
<name>A0A9P5Y161_9AGAR</name>
<organism evidence="2 3">
    <name type="scientific">Collybia nuda</name>
    <dbReference type="NCBI Taxonomy" id="64659"/>
    <lineage>
        <taxon>Eukaryota</taxon>
        <taxon>Fungi</taxon>
        <taxon>Dikarya</taxon>
        <taxon>Basidiomycota</taxon>
        <taxon>Agaricomycotina</taxon>
        <taxon>Agaricomycetes</taxon>
        <taxon>Agaricomycetidae</taxon>
        <taxon>Agaricales</taxon>
        <taxon>Tricholomatineae</taxon>
        <taxon>Clitocybaceae</taxon>
        <taxon>Collybia</taxon>
    </lineage>
</organism>
<evidence type="ECO:0000313" key="2">
    <source>
        <dbReference type="EMBL" id="KAF9460409.1"/>
    </source>
</evidence>
<keyword evidence="1" id="KW-1133">Transmembrane helix</keyword>